<dbReference type="Pfam" id="PF00059">
    <property type="entry name" value="Lectin_C"/>
    <property type="match status" value="1"/>
</dbReference>
<keyword evidence="4" id="KW-0812">Transmembrane</keyword>
<dbReference type="InterPro" id="IPR001304">
    <property type="entry name" value="C-type_lectin-like"/>
</dbReference>
<keyword evidence="2" id="KW-1015">Disulfide bond</keyword>
<organism evidence="6 7">
    <name type="scientific">Periophthalmus magnuspinnatus</name>
    <dbReference type="NCBI Taxonomy" id="409849"/>
    <lineage>
        <taxon>Eukaryota</taxon>
        <taxon>Metazoa</taxon>
        <taxon>Chordata</taxon>
        <taxon>Craniata</taxon>
        <taxon>Vertebrata</taxon>
        <taxon>Euteleostomi</taxon>
        <taxon>Actinopterygii</taxon>
        <taxon>Neopterygii</taxon>
        <taxon>Teleostei</taxon>
        <taxon>Neoteleostei</taxon>
        <taxon>Acanthomorphata</taxon>
        <taxon>Gobiaria</taxon>
        <taxon>Gobiiformes</taxon>
        <taxon>Gobioidei</taxon>
        <taxon>Gobiidae</taxon>
        <taxon>Oxudercinae</taxon>
        <taxon>Periophthalmus</taxon>
    </lineage>
</organism>
<name>A0A3B3ZU32_9GOBI</name>
<evidence type="ECO:0000259" key="5">
    <source>
        <dbReference type="PROSITE" id="PS50041"/>
    </source>
</evidence>
<dbReference type="CDD" id="cd03590">
    <property type="entry name" value="CLECT_DC-SIGN_like"/>
    <property type="match status" value="1"/>
</dbReference>
<dbReference type="GO" id="GO:0030246">
    <property type="term" value="F:carbohydrate binding"/>
    <property type="evidence" value="ECO:0007669"/>
    <property type="project" value="UniProtKB-KW"/>
</dbReference>
<keyword evidence="4" id="KW-1133">Transmembrane helix</keyword>
<evidence type="ECO:0000313" key="6">
    <source>
        <dbReference type="Ensembl" id="ENSPMGP00000008217.1"/>
    </source>
</evidence>
<dbReference type="PANTHER" id="PTHR22803">
    <property type="entry name" value="MANNOSE, PHOSPHOLIPASE, LECTIN RECEPTOR RELATED"/>
    <property type="match status" value="1"/>
</dbReference>
<dbReference type="InterPro" id="IPR018378">
    <property type="entry name" value="C-type_lectin_CS"/>
</dbReference>
<proteinExistence type="predicted"/>
<dbReference type="STRING" id="409849.ENSPMGP00000008217"/>
<evidence type="ECO:0000256" key="3">
    <source>
        <dbReference type="SAM" id="Coils"/>
    </source>
</evidence>
<feature type="transmembrane region" description="Helical" evidence="4">
    <location>
        <begin position="45"/>
        <end position="69"/>
    </location>
</feature>
<keyword evidence="1" id="KW-0430">Lectin</keyword>
<dbReference type="Gene3D" id="1.20.5.1000">
    <property type="entry name" value="arf6 gtpase in complex with a specific effector, jip4"/>
    <property type="match status" value="1"/>
</dbReference>
<accession>A0A3B3ZU32</accession>
<dbReference type="InterPro" id="IPR050111">
    <property type="entry name" value="C-type_lectin/snaclec_domain"/>
</dbReference>
<sequence>MSEEDHDSSVANMDIDDNKIAYKRLLMDPDKLRFSGKTLENSVSSVIWCTLTFVIVTDLLVIQLFHYLFPPNFSLDRNMQQENLNKLQSVNTEKDSLQTSLSSLQREKRSLDEKQRELEKSLEVTRKRRDQIQENYNSLAEQTYTLRQSETKLKSSNAALTKDLQQANATVVKLQIDKTTISTAKDLLQAKLDQAVKLKTTLEGNYKSLSIERNNLQNSFNNVTRRKDQLQLSYNSLMMDVESLEKRLHLTTIEKDTAEASHMDAATARNTLKDMYNILLKATEQLNSSYMGVLKEKQELEKSCGSGQVERSSLMEKIENLTKGRDELQLEVIKLNGIIAAKKCPTGWRSHMYSCYYTSETKKNWKNSREYCKNKGADLAVITSQEEMVFINGLYSSDKEVWIGLSDDGIEGHWTWVDGTPITEQFWGNGQPNSYDGRNQDCVEFWHRATGHGEWNDESCKIEQFWICEM</sequence>
<evidence type="ECO:0000256" key="4">
    <source>
        <dbReference type="SAM" id="Phobius"/>
    </source>
</evidence>
<dbReference type="Gene3D" id="3.10.100.10">
    <property type="entry name" value="Mannose-Binding Protein A, subunit A"/>
    <property type="match status" value="1"/>
</dbReference>
<dbReference type="InterPro" id="IPR016186">
    <property type="entry name" value="C-type_lectin-like/link_sf"/>
</dbReference>
<keyword evidence="4" id="KW-0472">Membrane</keyword>
<dbReference type="InterPro" id="IPR033989">
    <property type="entry name" value="CD209-like_CTLD"/>
</dbReference>
<evidence type="ECO:0000256" key="2">
    <source>
        <dbReference type="ARBA" id="ARBA00023157"/>
    </source>
</evidence>
<reference evidence="6" key="1">
    <citation type="submission" date="2025-08" db="UniProtKB">
        <authorList>
            <consortium name="Ensembl"/>
        </authorList>
    </citation>
    <scope>IDENTIFICATION</scope>
</reference>
<feature type="domain" description="C-type lectin" evidence="5">
    <location>
        <begin position="351"/>
        <end position="469"/>
    </location>
</feature>
<dbReference type="SMART" id="SM00034">
    <property type="entry name" value="CLECT"/>
    <property type="match status" value="1"/>
</dbReference>
<evidence type="ECO:0000256" key="1">
    <source>
        <dbReference type="ARBA" id="ARBA00022734"/>
    </source>
</evidence>
<keyword evidence="3" id="KW-0175">Coiled coil</keyword>
<keyword evidence="7" id="KW-1185">Reference proteome</keyword>
<feature type="coiled-coil region" evidence="3">
    <location>
        <begin position="87"/>
        <end position="247"/>
    </location>
</feature>
<dbReference type="Proteomes" id="UP000261520">
    <property type="component" value="Unplaced"/>
</dbReference>
<dbReference type="InterPro" id="IPR016187">
    <property type="entry name" value="CTDL_fold"/>
</dbReference>
<dbReference type="Ensembl" id="ENSPMGT00000008745.1">
    <property type="protein sequence ID" value="ENSPMGP00000008217.1"/>
    <property type="gene ID" value="ENSPMGG00000006811.1"/>
</dbReference>
<protein>
    <recommendedName>
        <fullName evidence="5">C-type lectin domain-containing protein</fullName>
    </recommendedName>
</protein>
<dbReference type="PROSITE" id="PS00615">
    <property type="entry name" value="C_TYPE_LECTIN_1"/>
    <property type="match status" value="1"/>
</dbReference>
<dbReference type="PROSITE" id="PS50041">
    <property type="entry name" value="C_TYPE_LECTIN_2"/>
    <property type="match status" value="1"/>
</dbReference>
<dbReference type="AlphaFoldDB" id="A0A3B3ZU32"/>
<dbReference type="SUPFAM" id="SSF56436">
    <property type="entry name" value="C-type lectin-like"/>
    <property type="match status" value="1"/>
</dbReference>
<evidence type="ECO:0000313" key="7">
    <source>
        <dbReference type="Proteomes" id="UP000261520"/>
    </source>
</evidence>
<reference evidence="6" key="2">
    <citation type="submission" date="2025-09" db="UniProtKB">
        <authorList>
            <consortium name="Ensembl"/>
        </authorList>
    </citation>
    <scope>IDENTIFICATION</scope>
</reference>